<dbReference type="SUPFAM" id="SSF54695">
    <property type="entry name" value="POZ domain"/>
    <property type="match status" value="1"/>
</dbReference>
<keyword evidence="5" id="KW-1185">Reference proteome</keyword>
<evidence type="ECO:0000313" key="5">
    <source>
        <dbReference type="Proteomes" id="UP000053676"/>
    </source>
</evidence>
<keyword evidence="1" id="KW-0880">Kelch repeat</keyword>
<name>W2SWD7_NECAM</name>
<evidence type="ECO:0000313" key="4">
    <source>
        <dbReference type="EMBL" id="ETN74074.1"/>
    </source>
</evidence>
<dbReference type="Proteomes" id="UP000053676">
    <property type="component" value="Unassembled WGS sequence"/>
</dbReference>
<reference evidence="5" key="1">
    <citation type="journal article" date="2014" name="Nat. Genet.">
        <title>Genome of the human hookworm Necator americanus.</title>
        <authorList>
            <person name="Tang Y.T."/>
            <person name="Gao X."/>
            <person name="Rosa B.A."/>
            <person name="Abubucker S."/>
            <person name="Hallsworth-Pepin K."/>
            <person name="Martin J."/>
            <person name="Tyagi R."/>
            <person name="Heizer E."/>
            <person name="Zhang X."/>
            <person name="Bhonagiri-Palsikar V."/>
            <person name="Minx P."/>
            <person name="Warren W.C."/>
            <person name="Wang Q."/>
            <person name="Zhan B."/>
            <person name="Hotez P.J."/>
            <person name="Sternberg P.W."/>
            <person name="Dougall A."/>
            <person name="Gaze S.T."/>
            <person name="Mulvenna J."/>
            <person name="Sotillo J."/>
            <person name="Ranganathan S."/>
            <person name="Rabelo E.M."/>
            <person name="Wilson R.K."/>
            <person name="Felgner P.L."/>
            <person name="Bethony J."/>
            <person name="Hawdon J.M."/>
            <person name="Gasser R.B."/>
            <person name="Loukas A."/>
            <person name="Mitreva M."/>
        </authorList>
    </citation>
    <scope>NUCLEOTIDE SEQUENCE [LARGE SCALE GENOMIC DNA]</scope>
</reference>
<dbReference type="EMBL" id="KI660389">
    <property type="protein sequence ID" value="ETN74074.1"/>
    <property type="molecule type" value="Genomic_DNA"/>
</dbReference>
<organism evidence="4 5">
    <name type="scientific">Necator americanus</name>
    <name type="common">Human hookworm</name>
    <dbReference type="NCBI Taxonomy" id="51031"/>
    <lineage>
        <taxon>Eukaryota</taxon>
        <taxon>Metazoa</taxon>
        <taxon>Ecdysozoa</taxon>
        <taxon>Nematoda</taxon>
        <taxon>Chromadorea</taxon>
        <taxon>Rhabditida</taxon>
        <taxon>Rhabditina</taxon>
        <taxon>Rhabditomorpha</taxon>
        <taxon>Strongyloidea</taxon>
        <taxon>Ancylostomatidae</taxon>
        <taxon>Bunostominae</taxon>
        <taxon>Necator</taxon>
    </lineage>
</organism>
<evidence type="ECO:0000259" key="3">
    <source>
        <dbReference type="PROSITE" id="PS50097"/>
    </source>
</evidence>
<accession>W2SWD7</accession>
<dbReference type="SMART" id="SM00225">
    <property type="entry name" value="BTB"/>
    <property type="match status" value="1"/>
</dbReference>
<dbReference type="KEGG" id="nai:NECAME_13210"/>
<dbReference type="InterPro" id="IPR011333">
    <property type="entry name" value="SKP1/BTB/POZ_sf"/>
</dbReference>
<dbReference type="OrthoDB" id="5856479at2759"/>
<dbReference type="PANTHER" id="PTHR24412">
    <property type="entry name" value="KELCH PROTEIN"/>
    <property type="match status" value="1"/>
</dbReference>
<dbReference type="AlphaFoldDB" id="W2SWD7"/>
<dbReference type="PROSITE" id="PS50097">
    <property type="entry name" value="BTB"/>
    <property type="match status" value="1"/>
</dbReference>
<dbReference type="PANTHER" id="PTHR24412:SF497">
    <property type="entry name" value="KELCH-LIKE PROTEIN 18"/>
    <property type="match status" value="1"/>
</dbReference>
<dbReference type="Pfam" id="PF00651">
    <property type="entry name" value="BTB"/>
    <property type="match status" value="1"/>
</dbReference>
<dbReference type="InterPro" id="IPR000210">
    <property type="entry name" value="BTB/POZ_dom"/>
</dbReference>
<dbReference type="SMART" id="SM00875">
    <property type="entry name" value="BACK"/>
    <property type="match status" value="1"/>
</dbReference>
<dbReference type="Gene3D" id="1.25.40.420">
    <property type="match status" value="1"/>
</dbReference>
<proteinExistence type="predicted"/>
<keyword evidence="2" id="KW-0677">Repeat</keyword>
<sequence length="288" mass="33024">MFNPSVCGTKTDERSDLMNPLQLRDLAGWELSSGMNSANFQDLLPIRLDIMSCMPTDQRSIEISADQQYSRVFSSLQCLQSHGQLCDIEIFMRKGTIVAHKVILAAAIPFFKTMFTGNKEEARSHRISIRSSIYCCEVDTYLVVLGIDHNILKQLISHVYGHSLVVSEGNVEAMLLAADFLQLRHISDICSIFILDYVLDCENALGIREFLSTVGYRNHLNVDEEDIFTAAARWIEYYPARIKVAFRSQRRRNLCRVLSCVRLRLLKKDFLVNVVARHQIPYKLRLMK</sequence>
<protein>
    <submittedName>
        <fullName evidence="4">BTB/POZ domain protein</fullName>
    </submittedName>
</protein>
<dbReference type="STRING" id="51031.W2SWD7"/>
<feature type="domain" description="BTB" evidence="3">
    <location>
        <begin position="86"/>
        <end position="168"/>
    </location>
</feature>
<dbReference type="Gene3D" id="3.30.710.10">
    <property type="entry name" value="Potassium Channel Kv1.1, Chain A"/>
    <property type="match status" value="1"/>
</dbReference>
<gene>
    <name evidence="4" type="ORF">NECAME_13210</name>
</gene>
<evidence type="ECO:0000256" key="1">
    <source>
        <dbReference type="ARBA" id="ARBA00022441"/>
    </source>
</evidence>
<dbReference type="Pfam" id="PF07707">
    <property type="entry name" value="BACK"/>
    <property type="match status" value="1"/>
</dbReference>
<dbReference type="InterPro" id="IPR011705">
    <property type="entry name" value="BACK"/>
</dbReference>
<evidence type="ECO:0000256" key="2">
    <source>
        <dbReference type="ARBA" id="ARBA00022737"/>
    </source>
</evidence>